<dbReference type="Proteomes" id="UP000285301">
    <property type="component" value="Unassembled WGS sequence"/>
</dbReference>
<feature type="region of interest" description="Disordered" evidence="1">
    <location>
        <begin position="42"/>
        <end position="80"/>
    </location>
</feature>
<dbReference type="OrthoDB" id="118105at2759"/>
<sequence length="301" mass="34828">QFYSHVTVVLVETFRIILRIETDKSFVSNLIEEDANSPKSFMNIEDSRVERGNTEEKFSTTKDKGKSRKKKDDEKMDKKKESLVLSDEKKKLVRFYESFGHVPSNSPDSRKRCEICRNLTKIVCSKCNVSVCLTNSKNCFEFFHQMKEKIEFKEPNNPFYRPQFKNIIIEGNKGAGKASFFKFLDDNCNSLSLFDLREVVVNITDQKLIDLLENQARDPPRWSYAVQSFIYMCFLDRNTAPANEKVVVENLSLLSAHECYTSSFLEANYLTPSEYSDLCFAYSIPRLASGGIRENTEIHKI</sequence>
<dbReference type="EMBL" id="NCKU01019463">
    <property type="protein sequence ID" value="RWR98725.1"/>
    <property type="molecule type" value="Genomic_DNA"/>
</dbReference>
<name>A0A443Q6T9_9ACAR</name>
<reference evidence="3 4" key="1">
    <citation type="journal article" date="2018" name="Gigascience">
        <title>Genomes of trombidid mites reveal novel predicted allergens and laterally-transferred genes associated with secondary metabolism.</title>
        <authorList>
            <person name="Dong X."/>
            <person name="Chaisiri K."/>
            <person name="Xia D."/>
            <person name="Armstrong S.D."/>
            <person name="Fang Y."/>
            <person name="Donnelly M.J."/>
            <person name="Kadowaki T."/>
            <person name="McGarry J.W."/>
            <person name="Darby A.C."/>
            <person name="Makepeace B.L."/>
        </authorList>
    </citation>
    <scope>NUCLEOTIDE SEQUENCE [LARGE SCALE GENOMIC DNA]</scope>
    <source>
        <strain evidence="3">UoL-WK</strain>
    </source>
</reference>
<proteinExistence type="predicted"/>
<evidence type="ECO:0000313" key="4">
    <source>
        <dbReference type="Proteomes" id="UP000285301"/>
    </source>
</evidence>
<feature type="domain" description="Deoxynucleoside kinase" evidence="2">
    <location>
        <begin position="167"/>
        <end position="282"/>
    </location>
</feature>
<organism evidence="3 4">
    <name type="scientific">Dinothrombium tinctorium</name>
    <dbReference type="NCBI Taxonomy" id="1965070"/>
    <lineage>
        <taxon>Eukaryota</taxon>
        <taxon>Metazoa</taxon>
        <taxon>Ecdysozoa</taxon>
        <taxon>Arthropoda</taxon>
        <taxon>Chelicerata</taxon>
        <taxon>Arachnida</taxon>
        <taxon>Acari</taxon>
        <taxon>Acariformes</taxon>
        <taxon>Trombidiformes</taxon>
        <taxon>Prostigmata</taxon>
        <taxon>Anystina</taxon>
        <taxon>Parasitengona</taxon>
        <taxon>Trombidioidea</taxon>
        <taxon>Trombidiidae</taxon>
        <taxon>Dinothrombium</taxon>
    </lineage>
</organism>
<accession>A0A443Q6T9</accession>
<dbReference type="STRING" id="1965070.A0A443Q6T9"/>
<dbReference type="InterPro" id="IPR031314">
    <property type="entry name" value="DNK_dom"/>
</dbReference>
<gene>
    <name evidence="3" type="ORF">B4U79_18869</name>
</gene>
<dbReference type="Pfam" id="PF01712">
    <property type="entry name" value="dNK"/>
    <property type="match status" value="1"/>
</dbReference>
<dbReference type="InterPro" id="IPR027417">
    <property type="entry name" value="P-loop_NTPase"/>
</dbReference>
<protein>
    <recommendedName>
        <fullName evidence="2">Deoxynucleoside kinase domain-containing protein</fullName>
    </recommendedName>
</protein>
<evidence type="ECO:0000313" key="3">
    <source>
        <dbReference type="EMBL" id="RWR98725.1"/>
    </source>
</evidence>
<dbReference type="Gene3D" id="3.40.50.300">
    <property type="entry name" value="P-loop containing nucleotide triphosphate hydrolases"/>
    <property type="match status" value="1"/>
</dbReference>
<evidence type="ECO:0000256" key="1">
    <source>
        <dbReference type="SAM" id="MobiDB-lite"/>
    </source>
</evidence>
<dbReference type="AlphaFoldDB" id="A0A443Q6T9"/>
<comment type="caution">
    <text evidence="3">The sequence shown here is derived from an EMBL/GenBank/DDBJ whole genome shotgun (WGS) entry which is preliminary data.</text>
</comment>
<feature type="non-terminal residue" evidence="3">
    <location>
        <position position="1"/>
    </location>
</feature>
<keyword evidence="4" id="KW-1185">Reference proteome</keyword>
<evidence type="ECO:0000259" key="2">
    <source>
        <dbReference type="Pfam" id="PF01712"/>
    </source>
</evidence>
<feature type="compositionally biased region" description="Basic and acidic residues" evidence="1">
    <location>
        <begin position="45"/>
        <end position="80"/>
    </location>
</feature>